<organism evidence="5">
    <name type="scientific">marine sediment metagenome</name>
    <dbReference type="NCBI Taxonomy" id="412755"/>
    <lineage>
        <taxon>unclassified sequences</taxon>
        <taxon>metagenomes</taxon>
        <taxon>ecological metagenomes</taxon>
    </lineage>
</organism>
<dbReference type="PANTHER" id="PTHR32308">
    <property type="entry name" value="LYASE BETA SUBUNIT, PUTATIVE (AFU_ORTHOLOGUE AFUA_4G13030)-RELATED"/>
    <property type="match status" value="1"/>
</dbReference>
<comment type="caution">
    <text evidence="5">The sequence shown here is derived from an EMBL/GenBank/DDBJ whole genome shotgun (WGS) entry which is preliminary data.</text>
</comment>
<feature type="domain" description="HpcH/HpaI aldolase/citrate lyase" evidence="4">
    <location>
        <begin position="9"/>
        <end position="170"/>
    </location>
</feature>
<dbReference type="InterPro" id="IPR011206">
    <property type="entry name" value="Citrate_lyase_beta/mcl1/mcl2"/>
</dbReference>
<keyword evidence="2" id="KW-0479">Metal-binding</keyword>
<dbReference type="PANTHER" id="PTHR32308:SF0">
    <property type="entry name" value="HPCH_HPAI ALDOLASE_CITRATE LYASE DOMAIN-CONTAINING PROTEIN"/>
    <property type="match status" value="1"/>
</dbReference>
<keyword evidence="3" id="KW-0460">Magnesium</keyword>
<dbReference type="InterPro" id="IPR005000">
    <property type="entry name" value="Aldolase/citrate-lyase_domain"/>
</dbReference>
<evidence type="ECO:0000256" key="2">
    <source>
        <dbReference type="ARBA" id="ARBA00022723"/>
    </source>
</evidence>
<evidence type="ECO:0000313" key="5">
    <source>
        <dbReference type="EMBL" id="GAH28761.1"/>
    </source>
</evidence>
<proteinExistence type="predicted"/>
<dbReference type="Pfam" id="PF03328">
    <property type="entry name" value="HpcH_HpaI"/>
    <property type="match status" value="1"/>
</dbReference>
<dbReference type="GO" id="GO:0006107">
    <property type="term" value="P:oxaloacetate metabolic process"/>
    <property type="evidence" value="ECO:0007669"/>
    <property type="project" value="TreeGrafter"/>
</dbReference>
<dbReference type="GO" id="GO:0003824">
    <property type="term" value="F:catalytic activity"/>
    <property type="evidence" value="ECO:0007669"/>
    <property type="project" value="InterPro"/>
</dbReference>
<name>X1E658_9ZZZZ</name>
<dbReference type="SUPFAM" id="SSF51621">
    <property type="entry name" value="Phosphoenolpyruvate/pyruvate domain"/>
    <property type="match status" value="1"/>
</dbReference>
<sequence length="239" mass="26335">SDSQSNKPIMVRINSLESGLTLIDLDSVACKNLCGFILSKPYCSDDIKAFDAMLKLKEEALGLEIGHFDIIALIETASAVLNAHEIAVASPRIIGLLFGCEDFLADTEGTYGPDQRTLQLPRHLICLAARAARVVPIDSPYVQAHDDTGLRKHIQRAKELGFEGMLVMSPRQIDIVHEMYTPSNKEITDSIKMVQCADEAVKNNRGIAIYDDKLISPPTLKGAKKILQRSESIKKFEKG</sequence>
<dbReference type="InterPro" id="IPR015813">
    <property type="entry name" value="Pyrv/PenolPyrv_kinase-like_dom"/>
</dbReference>
<dbReference type="InterPro" id="IPR040442">
    <property type="entry name" value="Pyrv_kinase-like_dom_sf"/>
</dbReference>
<evidence type="ECO:0000256" key="3">
    <source>
        <dbReference type="ARBA" id="ARBA00022842"/>
    </source>
</evidence>
<feature type="non-terminal residue" evidence="5">
    <location>
        <position position="1"/>
    </location>
</feature>
<dbReference type="AlphaFoldDB" id="X1E658"/>
<dbReference type="PIRSF" id="PIRSF015582">
    <property type="entry name" value="Cit_lyase_B"/>
    <property type="match status" value="1"/>
</dbReference>
<comment type="cofactor">
    <cofactor evidence="1">
        <name>Mg(2+)</name>
        <dbReference type="ChEBI" id="CHEBI:18420"/>
    </cofactor>
</comment>
<dbReference type="GO" id="GO:0000287">
    <property type="term" value="F:magnesium ion binding"/>
    <property type="evidence" value="ECO:0007669"/>
    <property type="project" value="TreeGrafter"/>
</dbReference>
<evidence type="ECO:0000259" key="4">
    <source>
        <dbReference type="Pfam" id="PF03328"/>
    </source>
</evidence>
<dbReference type="Gene3D" id="3.20.20.60">
    <property type="entry name" value="Phosphoenolpyruvate-binding domains"/>
    <property type="match status" value="1"/>
</dbReference>
<evidence type="ECO:0000256" key="1">
    <source>
        <dbReference type="ARBA" id="ARBA00001946"/>
    </source>
</evidence>
<protein>
    <recommendedName>
        <fullName evidence="4">HpcH/HpaI aldolase/citrate lyase domain-containing protein</fullName>
    </recommendedName>
</protein>
<reference evidence="5" key="1">
    <citation type="journal article" date="2014" name="Front. Microbiol.">
        <title>High frequency of phylogenetically diverse reductive dehalogenase-homologous genes in deep subseafloor sedimentary metagenomes.</title>
        <authorList>
            <person name="Kawai M."/>
            <person name="Futagami T."/>
            <person name="Toyoda A."/>
            <person name="Takaki Y."/>
            <person name="Nishi S."/>
            <person name="Hori S."/>
            <person name="Arai W."/>
            <person name="Tsubouchi T."/>
            <person name="Morono Y."/>
            <person name="Uchiyama I."/>
            <person name="Ito T."/>
            <person name="Fujiyama A."/>
            <person name="Inagaki F."/>
            <person name="Takami H."/>
        </authorList>
    </citation>
    <scope>NUCLEOTIDE SEQUENCE</scope>
    <source>
        <strain evidence="5">Expedition CK06-06</strain>
    </source>
</reference>
<gene>
    <name evidence="5" type="ORF">S03H2_10167</name>
</gene>
<dbReference type="EMBL" id="BARU01005247">
    <property type="protein sequence ID" value="GAH28761.1"/>
    <property type="molecule type" value="Genomic_DNA"/>
</dbReference>
<accession>X1E658</accession>